<dbReference type="SUPFAM" id="SSF54695">
    <property type="entry name" value="POZ domain"/>
    <property type="match status" value="1"/>
</dbReference>
<dbReference type="PANTHER" id="PTHR22743">
    <property type="entry name" value="MEPRIN/TRAF-LIKE MATH FAMILY-C.ELEGANS"/>
    <property type="match status" value="1"/>
</dbReference>
<dbReference type="PANTHER" id="PTHR22743:SF165">
    <property type="entry name" value="BTB AND MATH DOMAIN CONTAINING-RELATED"/>
    <property type="match status" value="1"/>
</dbReference>
<dbReference type="InterPro" id="IPR011333">
    <property type="entry name" value="SKP1/BTB/POZ_sf"/>
</dbReference>
<dbReference type="STRING" id="1561998.A0A1I7TCL2"/>
<dbReference type="CDD" id="cd18186">
    <property type="entry name" value="BTB_POZ_ZBTB_KLHL-like"/>
    <property type="match status" value="1"/>
</dbReference>
<dbReference type="WBParaSite" id="Csp11.Scaffold581.g4595.t1">
    <property type="protein sequence ID" value="Csp11.Scaffold581.g4595.t1"/>
    <property type="gene ID" value="Csp11.Scaffold581.g4595"/>
</dbReference>
<evidence type="ECO:0000256" key="1">
    <source>
        <dbReference type="SAM" id="MobiDB-lite"/>
    </source>
</evidence>
<sequence>MSEEPTEKKARTNTLMDFSDPDPNLHDVVLVVEGQKFYCLRAILARHSEYFYSLFFKDFKEKDEKEVELKDPPNPEVFQEFLEIFHGDIPRNEELLEDVLILSGLWQCDLVTQRCVDYLKRDANMSLKAQFQLAMDCKLDELKKAILDDVMMSSELHDIVPDDIMTMDHQTMGMVLKRSLELQPAVRREDPRDRSPPPRFGDDLLRPHEMMERMERHYAGRRNDVRRRFRNYHNN</sequence>
<feature type="domain" description="BTB" evidence="2">
    <location>
        <begin position="26"/>
        <end position="86"/>
    </location>
</feature>
<proteinExistence type="predicted"/>
<dbReference type="Gene3D" id="3.30.710.10">
    <property type="entry name" value="Potassium Channel Kv1.1, Chain A"/>
    <property type="match status" value="1"/>
</dbReference>
<feature type="region of interest" description="Disordered" evidence="1">
    <location>
        <begin position="184"/>
        <end position="205"/>
    </location>
</feature>
<dbReference type="SMART" id="SM00225">
    <property type="entry name" value="BTB"/>
    <property type="match status" value="1"/>
</dbReference>
<dbReference type="InterPro" id="IPR000210">
    <property type="entry name" value="BTB/POZ_dom"/>
</dbReference>
<dbReference type="PROSITE" id="PS50097">
    <property type="entry name" value="BTB"/>
    <property type="match status" value="1"/>
</dbReference>
<dbReference type="AlphaFoldDB" id="A0A1I7TCL2"/>
<dbReference type="eggNOG" id="ENOG502TEZ4">
    <property type="taxonomic scope" value="Eukaryota"/>
</dbReference>
<name>A0A1I7TCL2_9PELO</name>
<evidence type="ECO:0000313" key="4">
    <source>
        <dbReference type="WBParaSite" id="Csp11.Scaffold581.g4595.t1"/>
    </source>
</evidence>
<dbReference type="InterPro" id="IPR052664">
    <property type="entry name" value="BTB-MATH_domain_protein"/>
</dbReference>
<evidence type="ECO:0000313" key="3">
    <source>
        <dbReference type="Proteomes" id="UP000095282"/>
    </source>
</evidence>
<keyword evidence="3" id="KW-1185">Reference proteome</keyword>
<reference evidence="4" key="1">
    <citation type="submission" date="2016-11" db="UniProtKB">
        <authorList>
            <consortium name="WormBaseParasite"/>
        </authorList>
    </citation>
    <scope>IDENTIFICATION</scope>
</reference>
<feature type="compositionally biased region" description="Basic and acidic residues" evidence="1">
    <location>
        <begin position="186"/>
        <end position="205"/>
    </location>
</feature>
<dbReference type="Proteomes" id="UP000095282">
    <property type="component" value="Unplaced"/>
</dbReference>
<evidence type="ECO:0000259" key="2">
    <source>
        <dbReference type="PROSITE" id="PS50097"/>
    </source>
</evidence>
<organism evidence="3 4">
    <name type="scientific">Caenorhabditis tropicalis</name>
    <dbReference type="NCBI Taxonomy" id="1561998"/>
    <lineage>
        <taxon>Eukaryota</taxon>
        <taxon>Metazoa</taxon>
        <taxon>Ecdysozoa</taxon>
        <taxon>Nematoda</taxon>
        <taxon>Chromadorea</taxon>
        <taxon>Rhabditida</taxon>
        <taxon>Rhabditina</taxon>
        <taxon>Rhabditomorpha</taxon>
        <taxon>Rhabditoidea</taxon>
        <taxon>Rhabditidae</taxon>
        <taxon>Peloderinae</taxon>
        <taxon>Caenorhabditis</taxon>
    </lineage>
</organism>
<protein>
    <submittedName>
        <fullName evidence="4">BTB domain-containing protein</fullName>
    </submittedName>
</protein>
<dbReference type="Pfam" id="PF00651">
    <property type="entry name" value="BTB"/>
    <property type="match status" value="1"/>
</dbReference>
<accession>A0A1I7TCL2</accession>